<dbReference type="EMBL" id="BLIY01000014">
    <property type="protein sequence ID" value="GFE54290.1"/>
    <property type="molecule type" value="Genomic_DNA"/>
</dbReference>
<proteinExistence type="predicted"/>
<dbReference type="GO" id="GO:0004860">
    <property type="term" value="F:protein kinase inhibitor activity"/>
    <property type="evidence" value="ECO:0007669"/>
    <property type="project" value="TreeGrafter"/>
</dbReference>
<dbReference type="Proteomes" id="UP001057455">
    <property type="component" value="Unassembled WGS sequence"/>
</dbReference>
<dbReference type="GO" id="GO:0005730">
    <property type="term" value="C:nucleolus"/>
    <property type="evidence" value="ECO:0007669"/>
    <property type="project" value="TreeGrafter"/>
</dbReference>
<organism evidence="2 3">
    <name type="scientific">Babesia ovis</name>
    <dbReference type="NCBI Taxonomy" id="5869"/>
    <lineage>
        <taxon>Eukaryota</taxon>
        <taxon>Sar</taxon>
        <taxon>Alveolata</taxon>
        <taxon>Apicomplexa</taxon>
        <taxon>Aconoidasida</taxon>
        <taxon>Piroplasmida</taxon>
        <taxon>Babesiidae</taxon>
        <taxon>Babesia</taxon>
    </lineage>
</organism>
<protein>
    <submittedName>
        <fullName evidence="2">PRKR-interacting protein 1</fullName>
    </submittedName>
</protein>
<dbReference type="GO" id="GO:0019901">
    <property type="term" value="F:protein kinase binding"/>
    <property type="evidence" value="ECO:0007669"/>
    <property type="project" value="TreeGrafter"/>
</dbReference>
<feature type="region of interest" description="Disordered" evidence="1">
    <location>
        <begin position="95"/>
        <end position="134"/>
    </location>
</feature>
<dbReference type="PANTHER" id="PTHR13507:SF0">
    <property type="entry name" value="PRKR-INTERACTING PROTEIN 1"/>
    <property type="match status" value="1"/>
</dbReference>
<accession>A0A9W5TB75</accession>
<feature type="compositionally biased region" description="Basic residues" evidence="1">
    <location>
        <begin position="97"/>
        <end position="117"/>
    </location>
</feature>
<sequence>MPLNERLVLADGNAVIVPLEASHQEEDENEEAQIERMHNVWGSSSGARSDFLGIYCKHRSAENERLQNQEKEWEQETANKVFQTIRYARMQKEIQKTAKRRERRVKKKNKQQTKNRQTHVVVSESSSKVNGNKDNIAQKLESVDEGKTNTVGSNDAKGIAAETKAPKIIIEEDVLECP</sequence>
<comment type="caution">
    <text evidence="2">The sequence shown here is derived from an EMBL/GenBank/DDBJ whole genome shotgun (WGS) entry which is preliminary data.</text>
</comment>
<dbReference type="InterPro" id="IPR009548">
    <property type="entry name" value="Prkrip1"/>
</dbReference>
<dbReference type="OrthoDB" id="10067079at2759"/>
<evidence type="ECO:0000256" key="1">
    <source>
        <dbReference type="SAM" id="MobiDB-lite"/>
    </source>
</evidence>
<dbReference type="Pfam" id="PF06658">
    <property type="entry name" value="DUF1168"/>
    <property type="match status" value="1"/>
</dbReference>
<name>A0A9W5TB75_BABOV</name>
<dbReference type="GO" id="GO:0003725">
    <property type="term" value="F:double-stranded RNA binding"/>
    <property type="evidence" value="ECO:0007669"/>
    <property type="project" value="InterPro"/>
</dbReference>
<evidence type="ECO:0000313" key="2">
    <source>
        <dbReference type="EMBL" id="GFE54290.1"/>
    </source>
</evidence>
<evidence type="ECO:0000313" key="3">
    <source>
        <dbReference type="Proteomes" id="UP001057455"/>
    </source>
</evidence>
<reference evidence="2" key="1">
    <citation type="submission" date="2019-12" db="EMBL/GenBank/DDBJ databases">
        <title>Genome sequence of Babesia ovis.</title>
        <authorList>
            <person name="Yamagishi J."/>
            <person name="Sevinc F."/>
            <person name="Xuan X."/>
        </authorList>
    </citation>
    <scope>NUCLEOTIDE SEQUENCE</scope>
    <source>
        <strain evidence="2">Selcuk</strain>
    </source>
</reference>
<feature type="compositionally biased region" description="Polar residues" evidence="1">
    <location>
        <begin position="123"/>
        <end position="134"/>
    </location>
</feature>
<gene>
    <name evidence="2" type="ORF">BaOVIS_016940</name>
</gene>
<dbReference type="PANTHER" id="PTHR13507">
    <property type="entry name" value="PRKR-INTERACTING PROTEIN 1"/>
    <property type="match status" value="1"/>
</dbReference>
<keyword evidence="3" id="KW-1185">Reference proteome</keyword>
<dbReference type="AlphaFoldDB" id="A0A9W5TB75"/>